<feature type="compositionally biased region" description="Basic and acidic residues" evidence="2">
    <location>
        <begin position="22"/>
        <end position="32"/>
    </location>
</feature>
<dbReference type="PANTHER" id="PTHR47357">
    <property type="entry name" value="COP1-INTERACTIVE PROTEIN 1"/>
    <property type="match status" value="1"/>
</dbReference>
<feature type="compositionally biased region" description="Low complexity" evidence="2">
    <location>
        <begin position="38"/>
        <end position="47"/>
    </location>
</feature>
<feature type="compositionally biased region" description="Low complexity" evidence="2">
    <location>
        <begin position="660"/>
        <end position="677"/>
    </location>
</feature>
<dbReference type="SUPFAM" id="SSF90257">
    <property type="entry name" value="Myosin rod fragments"/>
    <property type="match status" value="1"/>
</dbReference>
<evidence type="ECO:0000256" key="1">
    <source>
        <dbReference type="SAM" id="Coils"/>
    </source>
</evidence>
<feature type="coiled-coil region" evidence="1">
    <location>
        <begin position="110"/>
        <end position="137"/>
    </location>
</feature>
<evidence type="ECO:0000313" key="3">
    <source>
        <dbReference type="EMBL" id="RKP23304.1"/>
    </source>
</evidence>
<dbReference type="PANTHER" id="PTHR47357:SF1">
    <property type="entry name" value="SPINDLE POLE BODY COMPONENT 110"/>
    <property type="match status" value="1"/>
</dbReference>
<keyword evidence="4" id="KW-1185">Reference proteome</keyword>
<proteinExistence type="predicted"/>
<keyword evidence="1" id="KW-0175">Coiled coil</keyword>
<protein>
    <submittedName>
        <fullName evidence="3">Uncharacterized protein</fullName>
    </submittedName>
</protein>
<organism evidence="3 4">
    <name type="scientific">Syncephalis pseudoplumigaleata</name>
    <dbReference type="NCBI Taxonomy" id="1712513"/>
    <lineage>
        <taxon>Eukaryota</taxon>
        <taxon>Fungi</taxon>
        <taxon>Fungi incertae sedis</taxon>
        <taxon>Zoopagomycota</taxon>
        <taxon>Zoopagomycotina</taxon>
        <taxon>Zoopagomycetes</taxon>
        <taxon>Zoopagales</taxon>
        <taxon>Piptocephalidaceae</taxon>
        <taxon>Syncephalis</taxon>
    </lineage>
</organism>
<feature type="compositionally biased region" description="Basic and acidic residues" evidence="2">
    <location>
        <begin position="397"/>
        <end position="410"/>
    </location>
</feature>
<name>A0A4P9YU12_9FUNG</name>
<dbReference type="GO" id="GO:0005856">
    <property type="term" value="C:cytoskeleton"/>
    <property type="evidence" value="ECO:0007669"/>
    <property type="project" value="TreeGrafter"/>
</dbReference>
<evidence type="ECO:0000256" key="2">
    <source>
        <dbReference type="SAM" id="MobiDB-lite"/>
    </source>
</evidence>
<feature type="region of interest" description="Disordered" evidence="2">
    <location>
        <begin position="1"/>
        <end position="103"/>
    </location>
</feature>
<feature type="non-terminal residue" evidence="3">
    <location>
        <position position="723"/>
    </location>
</feature>
<sequence>MAPSATSPGSGRSASTARRTRSNSDLRDDGSRNKRASADLALPAARARLVELVQRPASTPPKKRVTFNLDSSSSSSSSATATATAADKPADRSETPEELRRQLEDSTYTLEVLQRRALELQSLVEFQNEEKRVLEEAFLDAASVSCSSTSSRCSNDGREMVDAAVHVVDEQARLEQEALLLREAQLAEESAQRQREIEATRMHLRELELSLAERNEEHARLMERVQQLDTLLRERTIELDQLRMKLEDAIKYQETSHAIHNAASADLAARVVEKDEELTARTAEVRRLQLALEDSVNRRVLIDQMQQELERREQELVDLRQELAEARERESKYFGNDESENSEVLRQLQEEYDQLVRESSRAFTIMSTQQDALEQRCHELEALNAELAQEQQLSQGEAERYRKRSSEMEAKLDQADRRLVSLTQEHSDEHRMFQEQTDQLLSLEAKLQQVENEKEELQAEVRDLKANVNRQRMLLVKQEASKGAQEDTVAEMTHRLEQATQQLRQRDQQLETARREARSALETCQELEQRCRDYTAQVANLEHTRRELQHQLSDEQSIRARLESEVETLTGQLEEVTMMGGDSVLLDGAMDRPGSGHLGDSGLRGGLSPTGSFTSLHDETLGHSFAAELSGLGGSSGSLMGFGGETMGEIFGSPHSSTGAPSMSPAPSLSTSLAPPAGVSRATAPPAIAVNDADRERLDRELTAARERISRLNAELDEKEMQV</sequence>
<feature type="compositionally biased region" description="Low complexity" evidence="2">
    <location>
        <begin position="1"/>
        <end position="17"/>
    </location>
</feature>
<accession>A0A4P9YU12</accession>
<feature type="region of interest" description="Disordered" evidence="2">
    <location>
        <begin position="391"/>
        <end position="410"/>
    </location>
</feature>
<feature type="region of interest" description="Disordered" evidence="2">
    <location>
        <begin position="649"/>
        <end position="696"/>
    </location>
</feature>
<feature type="compositionally biased region" description="Low complexity" evidence="2">
    <location>
        <begin position="71"/>
        <end position="86"/>
    </location>
</feature>
<dbReference type="Proteomes" id="UP000278143">
    <property type="component" value="Unassembled WGS sequence"/>
</dbReference>
<dbReference type="OrthoDB" id="10474851at2759"/>
<reference evidence="4" key="1">
    <citation type="journal article" date="2018" name="Nat. Microbiol.">
        <title>Leveraging single-cell genomics to expand the fungal tree of life.</title>
        <authorList>
            <person name="Ahrendt S.R."/>
            <person name="Quandt C.A."/>
            <person name="Ciobanu D."/>
            <person name="Clum A."/>
            <person name="Salamov A."/>
            <person name="Andreopoulos B."/>
            <person name="Cheng J.F."/>
            <person name="Woyke T."/>
            <person name="Pelin A."/>
            <person name="Henrissat B."/>
            <person name="Reynolds N.K."/>
            <person name="Benny G.L."/>
            <person name="Smith M.E."/>
            <person name="James T.Y."/>
            <person name="Grigoriev I.V."/>
        </authorList>
    </citation>
    <scope>NUCLEOTIDE SEQUENCE [LARGE SCALE GENOMIC DNA]</scope>
    <source>
        <strain evidence="4">Benny S71-1</strain>
    </source>
</reference>
<feature type="coiled-coil region" evidence="1">
    <location>
        <begin position="197"/>
        <end position="231"/>
    </location>
</feature>
<evidence type="ECO:0000313" key="4">
    <source>
        <dbReference type="Proteomes" id="UP000278143"/>
    </source>
</evidence>
<feature type="compositionally biased region" description="Basic and acidic residues" evidence="2">
    <location>
        <begin position="88"/>
        <end position="103"/>
    </location>
</feature>
<gene>
    <name evidence="3" type="ORF">SYNPS1DRAFT_24668</name>
</gene>
<dbReference type="AlphaFoldDB" id="A0A4P9YU12"/>
<dbReference type="EMBL" id="KZ991108">
    <property type="protein sequence ID" value="RKP23304.1"/>
    <property type="molecule type" value="Genomic_DNA"/>
</dbReference>
<dbReference type="GO" id="GO:0005200">
    <property type="term" value="F:structural constituent of cytoskeleton"/>
    <property type="evidence" value="ECO:0007669"/>
    <property type="project" value="TreeGrafter"/>
</dbReference>